<dbReference type="SMART" id="SM00150">
    <property type="entry name" value="SPEC"/>
    <property type="match status" value="21"/>
</dbReference>
<feature type="coiled-coil region" evidence="14">
    <location>
        <begin position="7039"/>
        <end position="7084"/>
    </location>
</feature>
<feature type="compositionally biased region" description="Polar residues" evidence="15">
    <location>
        <begin position="101"/>
        <end position="114"/>
    </location>
</feature>
<reference evidence="18" key="1">
    <citation type="submission" date="2025-08" db="UniProtKB">
        <authorList>
            <consortium name="RefSeq"/>
        </authorList>
    </citation>
    <scope>IDENTIFICATION</scope>
    <source>
        <tissue evidence="18">Whole body</tissue>
    </source>
</reference>
<feature type="coiled-coil region" evidence="14">
    <location>
        <begin position="5154"/>
        <end position="5181"/>
    </location>
</feature>
<keyword evidence="9 14" id="KW-0175">Coiled coil</keyword>
<feature type="coiled-coil region" evidence="14">
    <location>
        <begin position="6809"/>
        <end position="6836"/>
    </location>
</feature>
<evidence type="ECO:0000256" key="8">
    <source>
        <dbReference type="ARBA" id="ARBA00022989"/>
    </source>
</evidence>
<organism evidence="17 18">
    <name type="scientific">Sipha flava</name>
    <name type="common">yellow sugarcane aphid</name>
    <dbReference type="NCBI Taxonomy" id="143950"/>
    <lineage>
        <taxon>Eukaryota</taxon>
        <taxon>Metazoa</taxon>
        <taxon>Ecdysozoa</taxon>
        <taxon>Arthropoda</taxon>
        <taxon>Hexapoda</taxon>
        <taxon>Insecta</taxon>
        <taxon>Pterygota</taxon>
        <taxon>Neoptera</taxon>
        <taxon>Paraneoptera</taxon>
        <taxon>Hemiptera</taxon>
        <taxon>Sternorrhyncha</taxon>
        <taxon>Aphidomorpha</taxon>
        <taxon>Aphidoidea</taxon>
        <taxon>Aphididae</taxon>
        <taxon>Sipha</taxon>
    </lineage>
</organism>
<dbReference type="PROSITE" id="PS00020">
    <property type="entry name" value="ACTININ_2"/>
    <property type="match status" value="1"/>
</dbReference>
<dbReference type="GO" id="GO:0051015">
    <property type="term" value="F:actin filament binding"/>
    <property type="evidence" value="ECO:0007669"/>
    <property type="project" value="TreeGrafter"/>
</dbReference>
<dbReference type="InterPro" id="IPR057057">
    <property type="entry name" value="Spectrin_SYNE1"/>
</dbReference>
<evidence type="ECO:0000256" key="14">
    <source>
        <dbReference type="SAM" id="Coils"/>
    </source>
</evidence>
<feature type="coiled-coil region" evidence="14">
    <location>
        <begin position="2476"/>
        <end position="2522"/>
    </location>
</feature>
<feature type="domain" description="Calponin-homology (CH)" evidence="16">
    <location>
        <begin position="160"/>
        <end position="267"/>
    </location>
</feature>
<feature type="coiled-coil region" evidence="14">
    <location>
        <begin position="2006"/>
        <end position="2080"/>
    </location>
</feature>
<keyword evidence="12" id="KW-0206">Cytoskeleton</keyword>
<keyword evidence="6" id="KW-0812">Transmembrane</keyword>
<feature type="coiled-coil region" evidence="14">
    <location>
        <begin position="1598"/>
        <end position="1635"/>
    </location>
</feature>
<keyword evidence="5" id="KW-0963">Cytoplasm</keyword>
<dbReference type="SMART" id="SM00033">
    <property type="entry name" value="CH"/>
    <property type="match status" value="2"/>
</dbReference>
<dbReference type="GO" id="GO:0006997">
    <property type="term" value="P:nucleus organization"/>
    <property type="evidence" value="ECO:0007669"/>
    <property type="project" value="UniProtKB-ARBA"/>
</dbReference>
<dbReference type="InterPro" id="IPR018159">
    <property type="entry name" value="Spectrin/alpha-actinin"/>
</dbReference>
<dbReference type="GO" id="GO:0030017">
    <property type="term" value="C:sarcomere"/>
    <property type="evidence" value="ECO:0007669"/>
    <property type="project" value="UniProtKB-SubCell"/>
</dbReference>
<sequence length="7872" mass="915200">MDRPKRPFFSLKTPKKDDPPQDNVPQKKSFKDKVDFFEKTNVSEESQDAAVGTGGLCDGSSDETFEQVLEERDVYTKDGRKKGKMVIVNMVTVHKSVKTINSPESSPVVKQSLSFDRENPISRSSSRDSISSPQSWRKSFVGTRSQFDLHIEEIKNEQERVQKKTFVNWINSYLCQRIPPLKIDDLIEDLKDGTKLLALLEVLSGERLAIERSRNMRRPHFLSNVNSAIQFLQSKRIKLVNINSADIVDGRPPIVLGLIWTIILYFQLHKKGITVTNDIEENTKGLTSLNYSFSGSTSSLESIRSPTMEISKKADGAKKTLLKWVGTVIPKESNIKVKDFGPSWRDGIAFLTIIDTIKTNLIDITTLKNETNRIRLETAFNVAEQDLGIARLLDPEDVDVDRPDERSVMTYVAQFVHKYPEVRSESGESIDKIQKDYNLLLSWLTERTQYLSWPQNLSQDFSEFSKSQDEMVEMSSIFNRLKKICNSGSSISISGQSWKELERLWMLLDNLMKNWQWQLDLCLPQPFKVIGEWVTKAEQLINDNTIPSVMNEETAVIISRKLEDHKLFFADLPEVQQKFNELLVKTKSQNREVNNLSRRLDAIEVDSHKRRTYLKFLEHKCCLIAFLNLTENKLKAWTVKYGRQQDVLQLLEKYNNFVIGNNIFQEFNKAFIDMQNVVQEYKQECSVEYRDSIAIEKFMRQTAEQWKSIAMELRCAQSMLEEVISYWRRWSKISEEMKLWLADAVIKVDLPHEQKIDFFQDIGVWKEKYELLNDTVSFLVATCEDSISAELKQEFLSITSAWESIFMKTKNHMHSGDMIRNRKEYLEGLDILHKWNIRAEHIMSSIHLSSSRKIKDYLNDIQILQTQLDEMDDLFKAISKKFQLLIKDLTRDEVNEMMLCIKKEKESLVNIRASIPIQLNALHHMLVQYDALETGQKEINDWLNSCDEFLSTLKLSKNREELYSDIDYLKSILIRMSYYQSMLSSKNKIFQSIIKSIQPDNEQESNAEFVQTMADLNARFSRITQECQHWDMKLQQTLRCWHNFVEVENVILDWIETSKKIFSEEMTSLRQTLESQKDYFEFSNNNKWITELDTVEDELLRCIVPSEQESIRNRSKAIKLKYQECLSMVPEYLTRVEFKLNEITFNQCMNEAEKELNIEQQMFSRNDNVNLVLNRNIEYFDNGVIFKELKSCLNNMTVASKIIANPSLDSTLNKSINRFKNIEKRNIEMRQKCKQIPNQFQDYKSKFNDIEKWMNAVDISVQRLLKGLLNDEEFEKEKFIFQEICHDVDSKRDDMKWMVQILDSLLPYIPQEQQQVEQKNLENLIARYKHLIPTIDMTITKTEMYTKCFIYKKEVTEIGNILQKTKEEQLSKKGESWDDLNGLITNQEQIIEELEKQRVIVMSTLQRGKQLAKHSTSVPNFIPQLVTKLETDWSVVYNESIDKFNKLKNAQKLLIEYTKTKNEVMEIIRKAENELKTISDDNKHNSKEISMQLRSKQELSLALREAAESLLNKLKDISQNLHIPEKQFDIENEINAIESQLENTMQTVNKETQRLEKLSMKLCELDSGLNKIHIWSVESAPAVIERIQKDESNPEMKARGMEQVQDELQKRRNSLERLTQDIQSFEKETDTSETQKLRQDLDEVRMSILNLECNTNRKNEEINIDLNEWQIHKAKLEEIRPWLENAEKKINTDYVKPITLQFANDWLENAKLMDSECKEKIENLKAITTENKTAVILNEVDAIQSRCISVQSSAIQQSTRLQRLLLNWNELIDKTQKIEDKLNQPKLSKLNALIISQSLSEDILEKKLLEHKVLHQELIECQSEISSLSQSLNGISQQFTTETTNDVKDKLANLKSKNNEYLKLVHEHMQTISNIILDKKEHNIKFNTFCEWLNELDSKVSKCNVVSSNTIEQTLKKLHSFTEEHMEKQSLFIEIEDNFKNFDNNSAVQQSIMQFKGIQDLMQQKKIVLEKANEFIIWKETLLGKLSHIEFQFDANQANITLIDYVDKCSEEVELWKQNIDSIENLLQQSKTTIPGSSIADQFKEVELKLVNIQEKLKKKEENEHKIKNCQKVINKMNDDLVKRIKMIGSKIDNHKSSAKSLNDINVILPKIQELTETNELIEQLKNLEEEGAILIQLDKSKSIFVKNILLEVNTDLANLNTAAEHEITSLKEINDNWLKINDIQNKIKSTKEEWKVILESIESPNDLTEAQAVEEKYNKALKQSTAIIDVLPVTEESLQKLMILAENYPKLNVKKINQNYKNDVESWEKFHKEIKKNAEIAHSQQVIWKQVNQAKDSILQWLSDVNIELLDCTSNFDDIEKIKSKLFKYSEEKDINLALKNNLVEKINKLQKLNGGRPILTLDSLCALMDDQFTGVESIACNLVGLVSEFSQQEEAIRFEIKKRTSEINQIRENVIKCDNLNNELDALLINLKSCQKCKNELIKMNLNIDAVNHSVSEMTETYPIISESTIIKELKSLKKRYESVVQQVDKVETTLMTYLKKHLEDDLTNLLHSIKSADEKLTWCKPEEEIEKEQIEIKLRSVEDIKGNLKTIKEQKFKIDYVLDYLNQYSSADLSLDKISNNNELLSVKIENTEKEIKERETTLAKIINMWVEYQIVLDDIIPSVNILDNDVKTSVDISIDMNSINIAEENINKYKIKVNEANQLLNKLVHCVENIKIFHSKSTLENQAIKIKRKLESYQNSIDKCLDRINRLKEMKKEFNTSYEKAIAFIKELNSKLKSIETAQNAGKASIQNAQSDLATLKNLNKQLEENQQLINDTISKGECMYPDITMENREEIRSKVKQLRLDCENFNDECGNITKNIENALVQKSSFNESFNQIQNCLHEMEEKFIDLKKAKRNNIMDKGTNCNNLKTLKQDLIAYKDVIDQLKEKVTQLNEPDANTKLQDILKKYTSISSDVNKRLKLNESHLKNHELYLENVESFKNYLKILQDEYSVAIDNHSETNTDVFMNIINQKADGEILLEKCCNIGGIVLKETDANGKSTVQDELNKQKTNWKSLILNCENTLKMLNQKQNQYDEVLTKIENLDKYLKSIETQIKERSLKNSSASKQQYLEKLKLLDEDITKKHKEILEIQSDIVEVSPDVNNAITNLMKTYQNVKTRTKESILKYENFVREHQHFDLSYKEFLELVKSLAEELKQHSEVVGDLGLLQERQKKLLALSDSKCQQSVQYESLVNMAEKLYAQTSPDGREIIRQHMKDLRIAWESVSENLQCSLSKLDNCLMQFAEFSLSQEQLTKWLKNIEQAMQQHTETKATLQEKRAQLQNHVVINQEIMSHQTLVQSVCDKAQELVNQTKDNTLNTYLESIKSLYEKIVTKSKELMDSLDLSVQNHSEFNQICQKLKLMLKEQRNKIRENNNISAEKDVIIKRITILKEMKTASIAERNLRNHLEEVFKLVSKTTTKKGVNFMTKEISKIDNDKAQLIVEIDNIIEKMEEIIIQWTDFENEFDEITTWFRLIESFMKDQQLQSTFDSKENKLNLFAEKRNKILNYEPKIEKFTDNSNNLLHTSGVERLKPLILQVGNRYQLILVLSKEMVAKWQNISDEHKNFNNKLAEFKLRLETLESKPVQILNDDDLDSNKKLSQLQAIYGNSDQTSGKISLLTSLGESLFPDTSAAGRETIREQLKEIRDRWDALDEQIKTAQKALGIQSQQWNSYQETLLQTINWLDSIEKAIASNQSPTWSSPQEIRSKLLKQKATMQEINSHSRMIETIMEKGKIIKKPKDKIDLELSLKDRYDLLREKMNNSITQLENYLETYQQYQDLHKSYQDTQKQLWDQLSTYTDYSGNKQILESRLNKVNVIQTTFDNNKITLLTMERFVENSKNTIPQKAVDIMIRDHTNLQFEQEKFQSLLNDLLEGLKSRIDQWVEFENLMNQLITWHNDTEKKLQNYSEKATLEEKTQQYNKFQDLEKEIKGKSNSVKDLIAFGDHLQQSLLEDMKKNDLGVDKLIDQSSEYESTGEARLSTRVKQISSRYQSMQTTIKDILNKCNESIKIHQDYVDKYNECSIQLSNVQNQFKNVNELHPSSQAVHQYLIQKNGKLNELLDTKPNVSSLLNSCIELGEKLYLSTSTSGRDNIKLQLEELQTVFDTLYDDILNINREVKDQLTKWGGFEELYNELNQWLNNTKQVLNKDLLLKSTLDEKKMQLQIYRDMLQAALKKKQDIVKLQDLIGRMQMQENNDILLISISKQHDDILKQIQNFVDKYEAIVKDHEQYTKSVMEMQEWLDATHNTLMLWGDINLEKISLLSNLDRIKNLLLSLTEEENRIHNIQKLAEKVIPGTVENGQINIRAQIDSSQQDWEGLVTTVKSSIEALENKLNSWNEFDTLKESCLTWLRETDYKIHAIDLKNSLEEKKSQFEELKELQGVIRAKEFEIDSITDKSQNLYTVSMSSKNSQVTEIVQKFHQLSMKIKELVGKWQQFVNNHLEFESSLSEAIIWLDTVDDKLTSCTDFKSTSKADLEEKLIVIQDIFLYKDDGFSKVQNCIEIGQIVLANTAPEGHKPINESLISLQEHWSSLATKMIETKTNIDESIQRWSGFLEHVKQVGKIIDKLEEALPELEEFQGTMSEKRDQLEKLKNLDEKIRCEKLEIDSLKSKAHEMLKKGHQSNAVAETQEVFNKFDNISNKVKKLLNQREQQYKDHKTYKEAYEELSNFLNRSRDKIPSLKERPLSDKLAIENAITPLESLLNKRAQGELLLDNLNTIGGIIIASTSENGEKIIKKEISSIAEELNKLFDDISAQKDNLHAIHTHWREYKDEYEKLSDWLQQIDISMKAIKNTPLATVLEKTDQVKQIQDVLDNLEKGKSNIDKFNESSGPLLKSHLETYVNNQLRHLNSRYEVQVNLAKDVQRKVETNLEHHLQYENYLEKAKTWINDAKELIRYGNESTANTSKEDLQARLDKILELLKSQEEGQLIIHSTVNSGEKVLRSTRSDGKDLINKQLKEIQMDWDRLVKKIATSKVHIETSLLQWADYNSSYSHLEQWITDREAKLEEVCELKVTKSKKNQAGIGSLSIGERKATLRRTNSIVQDIVSFEPMIQKVTLKAEDLQQAAPANEISNKYHTLSIKAKDLYEKQKEIVRLHQEFIDAGNDFASWLRSVKERASKISEPTGDKEMLSAKSVQFKVLQSELPEGQKKLEVALERAEKACSLADEEEKEIIEQEVVMLQEEFDIHNDTLQKTKALLEDGIYKWNDFDDYSKVATEWLNNTEQLVQSYNKLQPSLEGKKEALEEFQTHLQTLFDWQKELDILNGKAQVLLETCSDTRLSNSITQMTTKYNTLLSLAKEVMRRLELHYQEHQQHNSLYQECMDWFERTRDKLNECEEIPNSLNEVKSKLQSLKVIRQTLEQGQNRLRYIMELKEKVVLSTEPQGTIKIEEDTENLRQEFDKLSNKIQVCNNNLILRVSQLEELEKCIKILNECLDDITSKINGNDLEQPLNDLSEKKTAYEKLNSLLRELNTHKDLVNRLSTNNDEKSPLPQESTTCITRYNNITDLINNKLSIMGNQVTEHEAYRNALINVNDWLRKTRVAVQGCADTHGDCKNNASKITQLKAIEESSQNGEGMIKDILGLIESLKNSTGPEGCDKLNQDKNQLNNDWDELKHFIKEIQSALSKCAKAWDDFNIVFNALKDWETDLTRKVNAASSSNETYTPDDLDQYKFWLQEIINQNVSIEELTDRCELLMELSACNWVRDDTLKIQSSYTTLLTTTQGLVSKAEKNLTDHTEFIAAKEKVEEWLNRAHGTVQDCIGEGDLGWVKDKLQTVNLVSSRITEGQYLMNGMQEVFTKALNNTLAAERNALVDAMEELNNSWNSLNIDLNSVIAHLKSLQARWEENNEAKENLEKWLSSLESKILEKHDFKADVGEMKTLFERLNHMINEIDEKETDFNHVIFETEELSKFCKNNHLNTDIKQLKTRKNILKEKTLKRKDSLENEILQHSNYLQALQESEKWLLQISFQLMAHNSLYITNRIQTQEQIKHHQVLLNEIIQFQDVLDDLKSKGNAQINRYASSTPSIQSTVEQQLSNIQDSYNSLYNTAQQIKARLEESLLKFKQYEDMLESIWSNLDDYEPLMNKSLDENWSLEESKEKLTLYRDLLNKLQGEKTRLALAVQACEAAVASISRPSSPVESNNSQIPEQEIAIRLRLEEYLDQKIKQTSEPSVVLLSMLQHLEDTGIPKLLITFTDYVQNFVDDLVNMISVLENKHNQRSKIYEWIKEEMNILKKIKEKPIRNNTEATAQEIINLNEMLHNINEKKTEISELILNDPSDKLVNDLDEFTNEVNELLLKKQTNQNILLMFKKSETELQVWFDNLSKRIESLEKGSGNICQQKLNLFNDLKEDYINNGEKLINNLRVNCQHLKEVVNTLDGQLLDDQIKSADRRYKDFWTRMERKHEILENSKKNLLYAKSKIEEINNWINKTSKYCDDNKNISYNSNEIEKKLIDLKSIDKEAETNRTFLTDSLKVKLNAIELESEPIEFNDLEDNLYKPTVQKLNELKTKINENLSKLKSMHEVSQKFENTLNQCNLWLDRSEKDLLPDKYQLEPLELIVAEKNFEQISNLKTDIQSFKDLKLADLEKNGEVVSSFCDEKNVSAIKSILNDILNKTKKIENMSNFAEEKTKLVLENRKLFENDINLCQQWFSEVEVIMSADVRLSTLNIIEDQLQKYAALNIRSKEIDNIIEQLKTIGEQMLLCESDALKMSDQILSLENRQKRTKALIKDRIEMLGQHLEKMKNISKKIEESKIMISKVHSNLQELNRPVGSTVDDVKDMIMSYETLLKELKDWNEKLGDNDTESLNEVIKQQEELISTIEKQLSKLRQLLHLHEQFMALIADIVTFLTKYQSVFNEIGISGNSIQNKIKQYDEVTVKIQECEATLLLATDKGERIAEEGSAFDRNNITQQLQSLKQQLTNLKKSVEKERQKLEATAAEHSKLAADLEEVLDWIRENEALIKSRPLLEININSVEIDLKSHEELKIKVDEQLSRLKNLHSTAQNENIEDSTIIECLSEASSFLNTIPKELQDRQTYLKMNKEYRIEYEQLKEQFYLWINDAKLKLKSAEENKNDYKNIVSNLDYLKALISDQTIDDLVSKQIKRTIDNIRPSLTSQQNDILTSELQRFNKDIDDVRNSAKTIQKLLEEESNLLKEYRSVFDKVSTILSHCKYNENPIQNIAELYFNVEKITLVQNDLLRQRNELDSLIDKSKQVADKIVMSDEIQSETDSLVKQWTELEREMSSRIMLITDVGEKWKSVEENYRKVAIESTRINDALSNIDQVIRTKNQLVESLAALYKLKENVELCGNQLIDTKSICENVVKFLDFESHPAFTTLQEDIISRENKHTELSSKLNNVLSQFEINLKGFNDVEAKLDKLESSLNNLKPEVESFYVFAQDTEQTQKELNELSEKVIEAASNLKKFIECTQNTYITSQKLVPNDLLSKFNPLELIAEELTSLMDSNSRGLKRAKTVRTEYLKDVDDVQRWLQEAEVKVQDRSSEPKEIKKHIQTIEDEISAINEKLNRAIKHGKEIVEKTKDEEEKEMIPKTIESLVGKMSQVKLWLDEKRNQIGDTLDAWQKFLSIYDVVMAWCQNKTKYLDEPITLSSLEVVKQKAHEFSAAVKSSKQQSKNLAEMSKELEIIALSTDVGHLPEKLEEANNAKNDIEGKLSEKNALLHETCEEWEQFERKLKDVKSFIEKSQLAIESGANKKRTLREQHDLREKMLADITIQRKKITLSTEKLQIHFRAGFGGNENIDKLAKDSLHHLDNLYKTVEEQAHNLEESLSQLDKYQQEIQHLRQKVITAEQQLRLTQSPTYLPHDRQKAVHEQDAFQEQIRVLQSKINSRTERIKLIIQRGSPISDPLLN</sequence>
<evidence type="ECO:0000313" key="18">
    <source>
        <dbReference type="RefSeq" id="XP_025414639.1"/>
    </source>
</evidence>
<feature type="coiled-coil region" evidence="14">
    <location>
        <begin position="2754"/>
        <end position="2817"/>
    </location>
</feature>
<dbReference type="CDD" id="cd21243">
    <property type="entry name" value="CH_SYNE1_rpt2"/>
    <property type="match status" value="1"/>
</dbReference>
<protein>
    <submittedName>
        <fullName evidence="18">Nesprin-1</fullName>
    </submittedName>
</protein>
<accession>A0A8B8FUJ5</accession>
<dbReference type="SUPFAM" id="SSF46966">
    <property type="entry name" value="Spectrin repeat"/>
    <property type="match status" value="30"/>
</dbReference>
<dbReference type="InterPro" id="IPR047291">
    <property type="entry name" value="CH_SYNE1_rpt2"/>
</dbReference>
<dbReference type="Proteomes" id="UP000694846">
    <property type="component" value="Unplaced"/>
</dbReference>
<feature type="coiled-coil region" evidence="14">
    <location>
        <begin position="7515"/>
        <end position="7546"/>
    </location>
</feature>
<evidence type="ECO:0000256" key="2">
    <source>
        <dbReference type="ARBA" id="ARBA00004204"/>
    </source>
</evidence>
<dbReference type="PROSITE" id="PS00019">
    <property type="entry name" value="ACTININ_1"/>
    <property type="match status" value="1"/>
</dbReference>
<gene>
    <name evidence="18" type="primary">LOC112686518</name>
</gene>
<dbReference type="OrthoDB" id="6596120at2759"/>
<dbReference type="RefSeq" id="XP_025414639.1">
    <property type="nucleotide sequence ID" value="XM_025558854.1"/>
</dbReference>
<feature type="coiled-coil region" evidence="14">
    <location>
        <begin position="6911"/>
        <end position="6956"/>
    </location>
</feature>
<dbReference type="Gene3D" id="1.10.418.10">
    <property type="entry name" value="Calponin-like domain"/>
    <property type="match status" value="2"/>
</dbReference>
<evidence type="ECO:0000256" key="10">
    <source>
        <dbReference type="ARBA" id="ARBA00023136"/>
    </source>
</evidence>
<dbReference type="InterPro" id="IPR001715">
    <property type="entry name" value="CH_dom"/>
</dbReference>
<evidence type="ECO:0000256" key="6">
    <source>
        <dbReference type="ARBA" id="ARBA00022692"/>
    </source>
</evidence>
<feature type="coiled-coil region" evidence="14">
    <location>
        <begin position="2578"/>
        <end position="2612"/>
    </location>
</feature>
<dbReference type="SUPFAM" id="SSF47576">
    <property type="entry name" value="Calponin-homology domain, CH-domain"/>
    <property type="match status" value="1"/>
</dbReference>
<feature type="compositionally biased region" description="Low complexity" evidence="15">
    <location>
        <begin position="121"/>
        <end position="135"/>
    </location>
</feature>
<evidence type="ECO:0000256" key="15">
    <source>
        <dbReference type="SAM" id="MobiDB-lite"/>
    </source>
</evidence>
<evidence type="ECO:0000259" key="16">
    <source>
        <dbReference type="PROSITE" id="PS50021"/>
    </source>
</evidence>
<feature type="coiled-coil region" evidence="14">
    <location>
        <begin position="5391"/>
        <end position="5418"/>
    </location>
</feature>
<dbReference type="GO" id="GO:0007097">
    <property type="term" value="P:nuclear migration"/>
    <property type="evidence" value="ECO:0007669"/>
    <property type="project" value="UniProtKB-ARBA"/>
</dbReference>
<evidence type="ECO:0000256" key="1">
    <source>
        <dbReference type="ARBA" id="ARBA00004126"/>
    </source>
</evidence>
<feature type="coiled-coil region" evidence="14">
    <location>
        <begin position="2647"/>
        <end position="2718"/>
    </location>
</feature>
<comment type="subcellular location">
    <subcellularLocation>
        <location evidence="3">Cytoplasm</location>
        <location evidence="3">Cytoskeleton</location>
    </subcellularLocation>
    <subcellularLocation>
        <location evidence="2">Cytoplasm</location>
        <location evidence="2">Myofibril</location>
        <location evidence="2">Sarcomere</location>
    </subcellularLocation>
    <subcellularLocation>
        <location evidence="1">Nucleus membrane</location>
    </subcellularLocation>
</comment>
<dbReference type="PANTHER" id="PTHR47535:SF1">
    <property type="entry name" value="NESPRIN-1"/>
    <property type="match status" value="1"/>
</dbReference>
<dbReference type="FunFam" id="1.10.418.10:FF:000037">
    <property type="entry name" value="nesprin-1 isoform X1"/>
    <property type="match status" value="1"/>
</dbReference>
<dbReference type="Pfam" id="PF25034">
    <property type="entry name" value="Spectrin_SYNE1"/>
    <property type="match status" value="1"/>
</dbReference>
<feature type="region of interest" description="Disordered" evidence="15">
    <location>
        <begin position="1"/>
        <end position="29"/>
    </location>
</feature>
<proteinExistence type="inferred from homology"/>
<evidence type="ECO:0000256" key="13">
    <source>
        <dbReference type="ARBA" id="ARBA00023242"/>
    </source>
</evidence>
<keyword evidence="8" id="KW-1133">Transmembrane helix</keyword>
<dbReference type="InterPro" id="IPR002017">
    <property type="entry name" value="Spectrin_repeat"/>
</dbReference>
<dbReference type="Pfam" id="PF00307">
    <property type="entry name" value="CH"/>
    <property type="match status" value="2"/>
</dbReference>
<evidence type="ECO:0000313" key="17">
    <source>
        <dbReference type="Proteomes" id="UP000694846"/>
    </source>
</evidence>
<keyword evidence="10" id="KW-0472">Membrane</keyword>
<dbReference type="CDD" id="cd00176">
    <property type="entry name" value="SPEC"/>
    <property type="match status" value="4"/>
</dbReference>
<keyword evidence="17" id="KW-1185">Reference proteome</keyword>
<evidence type="ECO:0000256" key="5">
    <source>
        <dbReference type="ARBA" id="ARBA00022490"/>
    </source>
</evidence>
<feature type="coiled-coil region" evidence="14">
    <location>
        <begin position="4580"/>
        <end position="4617"/>
    </location>
</feature>
<keyword evidence="13" id="KW-0539">Nucleus</keyword>
<evidence type="ECO:0000256" key="11">
    <source>
        <dbReference type="ARBA" id="ARBA00023203"/>
    </source>
</evidence>
<feature type="coiled-coil region" evidence="14">
    <location>
        <begin position="1534"/>
        <end position="1561"/>
    </location>
</feature>
<feature type="region of interest" description="Disordered" evidence="15">
    <location>
        <begin position="101"/>
        <end position="137"/>
    </location>
</feature>
<evidence type="ECO:0000256" key="7">
    <source>
        <dbReference type="ARBA" id="ARBA00022737"/>
    </source>
</evidence>
<dbReference type="GO" id="GO:0005856">
    <property type="term" value="C:cytoskeleton"/>
    <property type="evidence" value="ECO:0007669"/>
    <property type="project" value="UniProtKB-SubCell"/>
</dbReference>
<feature type="coiled-coil region" evidence="14">
    <location>
        <begin position="3640"/>
        <end position="3667"/>
    </location>
</feature>
<name>A0A8B8FUJ5_9HEMI</name>
<feature type="coiled-coil region" evidence="14">
    <location>
        <begin position="3758"/>
        <end position="3792"/>
    </location>
</feature>
<dbReference type="Pfam" id="PF00435">
    <property type="entry name" value="Spectrin"/>
    <property type="match status" value="1"/>
</dbReference>
<dbReference type="InterPro" id="IPR001589">
    <property type="entry name" value="Actinin_actin-bd_CS"/>
</dbReference>
<dbReference type="InterPro" id="IPR036872">
    <property type="entry name" value="CH_dom_sf"/>
</dbReference>
<dbReference type="FunFam" id="1.10.418.10:FF:000033">
    <property type="entry name" value="nesprin-1 isoform X1"/>
    <property type="match status" value="1"/>
</dbReference>
<feature type="coiled-coil region" evidence="14">
    <location>
        <begin position="3262"/>
        <end position="3289"/>
    </location>
</feature>
<evidence type="ECO:0000256" key="3">
    <source>
        <dbReference type="ARBA" id="ARBA00004245"/>
    </source>
</evidence>
<dbReference type="InterPro" id="IPR052403">
    <property type="entry name" value="LINC-complex_assoc"/>
</dbReference>
<feature type="coiled-coil region" evidence="14">
    <location>
        <begin position="1454"/>
        <end position="1488"/>
    </location>
</feature>
<feature type="coiled-coil region" evidence="14">
    <location>
        <begin position="5883"/>
        <end position="5965"/>
    </location>
</feature>
<evidence type="ECO:0000256" key="4">
    <source>
        <dbReference type="ARBA" id="ARBA00008619"/>
    </source>
</evidence>
<dbReference type="CTD" id="3771968"/>
<dbReference type="GeneID" id="112686518"/>
<feature type="coiled-coil region" evidence="14">
    <location>
        <begin position="7770"/>
        <end position="7814"/>
    </location>
</feature>
<feature type="domain" description="Calponin-homology (CH)" evidence="16">
    <location>
        <begin position="315"/>
        <end position="420"/>
    </location>
</feature>
<keyword evidence="11" id="KW-0009">Actin-binding</keyword>
<comment type="similarity">
    <text evidence="4">Belongs to the nesprin family.</text>
</comment>
<evidence type="ECO:0000256" key="12">
    <source>
        <dbReference type="ARBA" id="ARBA00023212"/>
    </source>
</evidence>
<keyword evidence="7" id="KW-0677">Repeat</keyword>
<dbReference type="GO" id="GO:0034993">
    <property type="term" value="C:meiotic nuclear membrane microtubule tethering complex"/>
    <property type="evidence" value="ECO:0007669"/>
    <property type="project" value="TreeGrafter"/>
</dbReference>
<dbReference type="Gene3D" id="1.20.58.60">
    <property type="match status" value="23"/>
</dbReference>
<dbReference type="GO" id="GO:0005640">
    <property type="term" value="C:nuclear outer membrane"/>
    <property type="evidence" value="ECO:0007669"/>
    <property type="project" value="TreeGrafter"/>
</dbReference>
<evidence type="ECO:0000256" key="9">
    <source>
        <dbReference type="ARBA" id="ARBA00023054"/>
    </source>
</evidence>
<dbReference type="PANTHER" id="PTHR47535">
    <property type="entry name" value="MUSCLE-SPECIFIC PROTEIN 300 KDA, ISOFORM G"/>
    <property type="match status" value="1"/>
</dbReference>
<feature type="coiled-coil region" evidence="14">
    <location>
        <begin position="6260"/>
        <end position="6303"/>
    </location>
</feature>
<dbReference type="PROSITE" id="PS50021">
    <property type="entry name" value="CH"/>
    <property type="match status" value="2"/>
</dbReference>